<feature type="compositionally biased region" description="Basic and acidic residues" evidence="2">
    <location>
        <begin position="24"/>
        <end position="35"/>
    </location>
</feature>
<feature type="compositionally biased region" description="Low complexity" evidence="2">
    <location>
        <begin position="107"/>
        <end position="119"/>
    </location>
</feature>
<keyword evidence="5" id="KW-1185">Reference proteome</keyword>
<dbReference type="InterPro" id="IPR048627">
    <property type="entry name" value="Sec10_HB"/>
</dbReference>
<feature type="compositionally biased region" description="Basic and acidic residues" evidence="2">
    <location>
        <begin position="1"/>
        <end position="10"/>
    </location>
</feature>
<feature type="region of interest" description="Disordered" evidence="2">
    <location>
        <begin position="454"/>
        <end position="561"/>
    </location>
</feature>
<dbReference type="RefSeq" id="XP_001465755.1">
    <property type="nucleotide sequence ID" value="XM_001465718.1"/>
</dbReference>
<organism evidence="4 5">
    <name type="scientific">Leishmania infantum</name>
    <dbReference type="NCBI Taxonomy" id="5671"/>
    <lineage>
        <taxon>Eukaryota</taxon>
        <taxon>Discoba</taxon>
        <taxon>Euglenozoa</taxon>
        <taxon>Kinetoplastea</taxon>
        <taxon>Metakinetoplastina</taxon>
        <taxon>Trypanosomatida</taxon>
        <taxon>Trypanosomatidae</taxon>
        <taxon>Leishmaniinae</taxon>
        <taxon>Leishmania</taxon>
    </lineage>
</organism>
<gene>
    <name evidence="4" type="ORF">LINJ_23_0800</name>
</gene>
<feature type="compositionally biased region" description="Basic residues" evidence="2">
    <location>
        <begin position="502"/>
        <end position="517"/>
    </location>
</feature>
<sequence length="1354" mass="147185">MDRDMNEQSRRQRRVLRSAAARQQRQDDSGHRETEVAAAPSVRLAPSVTGAQGPAPVARAPAPRLVGPPSMPGTSPSAAGAATPRESRSDLQASAVAPRGSSGGGAAASTACNNSSSSAASGAATAASSLEPTPAMVSTSSTAEAAMESAVAGRRMMVDRTLFSTIAFSSPLFVNNISQRLLYPVLQRHRAEQKRFLTTGGPGSRDGSSGGAGGARGGGSAVAGTHVDSEAAQLLGSDGTPLFGSNRMPMSMRARAGAILDKSDDTDADRRPGGGGAADLDFASLASQLTSTLEEASEEVRRLLEEEETLLHREEVRCKRVEIREKRRLATVRLGLEGTSARLQLYENRVSNAQAATAGIEQHLAHSNARVQRGKAVSQLLRYFKMMTSISSNELRALLESISATRKTQRAAVTTRWAAGRVSAFRPRFYTTVISTAAPASATKRYGLGSTASSVTTRTVLTSSRSAGVGAGSEGDDGSSMAKRSASATAVAPDADAAPARTTRRPRVFRSGARRRSPAASSDASPPSQARSLSPQQSPQRSPRAAAGKDMPGDDDDNAVRMQGAVGGNAVAEHDEDEQEEAGNDDEAAAAMEDGGDGTDGDAIVDLTQVRMQRAEAAAVAAGLDRLFALRFCTEAQVEWCQRLTLLANELGDLATNAKNVRIYVDWLRKELVSDLFHVVTCFNDFYNEHPQTAVYQAYGRALLKTLGRISSLYNTLTASNDELLSLFFSRSINDLGVALFSEWSPKPLPGLPPLPQSSEVRAMDHYRQHTDKELQRTFRFLLDRIRRNVVVVETIFGTTNTARQQLLSRVTDGVVRPFLSQQIKLAETQATSMMQAEGSLTPRTKRRCGARVADSIAYHHTMETRLYAFYQEYVRELRNIFSANQVDFLGRFVDVIFAQRGAYSAQRTELELLNRYFTLIEEKYTRSLHAIPDEFFDLREAHMTKMKEVLTCLTEVAGRVKTYALPKEVGSYVYDLIKATLVYVGNYLDAELRKVSDSLRNDRDNWRVKPKSEDELLQPLKMEPQQCAIRMLLFAQSSLMTLSDTTDAICVPLLQQYPRLIQDVEEARSTALEAVDERSERLLNMCVQAILLRSLSILQHYQLKSDYLPKADSKRDDADTVAPPCTRACTLFCYYITRQFDMASEFIRLSNGQIHQRQMSSQTAAGGALGAAVQQHQAARAAATDVVSGTGGTTPVLESVMPSSTNGAFTASPASSVSAVRARARTMNLQQLLYGDGGPSSFVRTLGVCLYRGISAHLKSFVANDRGALVYKQDVTAYKEAMAPLTSTPGLGGAVVEVLFQMLKETSSLLIMPLDHIREVKESGYLKLMSAEEKLRYLRIRQDVRSAMKIIFQ</sequence>
<dbReference type="KEGG" id="lif:LINJ_23_0800"/>
<dbReference type="GO" id="GO:0006893">
    <property type="term" value="P:Golgi to plasma membrane transport"/>
    <property type="evidence" value="ECO:0007669"/>
    <property type="project" value="TreeGrafter"/>
</dbReference>
<dbReference type="EMBL" id="FR796455">
    <property type="protein sequence ID" value="CAM68182.1"/>
    <property type="molecule type" value="Genomic_DNA"/>
</dbReference>
<dbReference type="PANTHER" id="PTHR12100:SF0">
    <property type="entry name" value="EXOCYST COMPLEX COMPONENT 5"/>
    <property type="match status" value="1"/>
</dbReference>
<dbReference type="SMR" id="A4I0B4"/>
<evidence type="ECO:0000313" key="4">
    <source>
        <dbReference type="EMBL" id="CAM68182.1"/>
    </source>
</evidence>
<dbReference type="OMA" id="TEAQVEW"/>
<feature type="compositionally biased region" description="Low complexity" evidence="2">
    <location>
        <begin position="53"/>
        <end position="68"/>
    </location>
</feature>
<proteinExistence type="predicted"/>
<feature type="region of interest" description="Disordered" evidence="2">
    <location>
        <begin position="195"/>
        <end position="223"/>
    </location>
</feature>
<dbReference type="Pfam" id="PF07393">
    <property type="entry name" value="Sec10_HB"/>
    <property type="match status" value="1"/>
</dbReference>
<dbReference type="GO" id="GO:0000145">
    <property type="term" value="C:exocyst"/>
    <property type="evidence" value="ECO:0007669"/>
    <property type="project" value="TreeGrafter"/>
</dbReference>
<feature type="region of interest" description="Disordered" evidence="2">
    <location>
        <begin position="1"/>
        <end position="119"/>
    </location>
</feature>
<evidence type="ECO:0000256" key="2">
    <source>
        <dbReference type="SAM" id="MobiDB-lite"/>
    </source>
</evidence>
<dbReference type="PANTHER" id="PTHR12100">
    <property type="entry name" value="SEC10"/>
    <property type="match status" value="1"/>
</dbReference>
<feature type="domain" description="Exocyst complex component Sec10-like alpha-helical bundle" evidence="3">
    <location>
        <begin position="944"/>
        <end position="1348"/>
    </location>
</feature>
<feature type="compositionally biased region" description="Low complexity" evidence="2">
    <location>
        <begin position="518"/>
        <end position="546"/>
    </location>
</feature>
<evidence type="ECO:0000259" key="3">
    <source>
        <dbReference type="Pfam" id="PF07393"/>
    </source>
</evidence>
<evidence type="ECO:0000256" key="1">
    <source>
        <dbReference type="SAM" id="Coils"/>
    </source>
</evidence>
<dbReference type="VEuPathDB" id="TriTrypDB:LINF_230014000"/>
<name>A4I0B4_LEIIN</name>
<reference evidence="4 5" key="2">
    <citation type="journal article" date="2011" name="Genome Res.">
        <title>Chromosome and gene copy number variation allow major structural change between species and strains of Leishmania.</title>
        <authorList>
            <person name="Rogers M.B."/>
            <person name="Hilley J.D."/>
            <person name="Dickens N.J."/>
            <person name="Wilkes J."/>
            <person name="Bates P.A."/>
            <person name="Depledge D.P."/>
            <person name="Harris D."/>
            <person name="Her Y."/>
            <person name="Herzyk P."/>
            <person name="Imamura H."/>
            <person name="Otto T.D."/>
            <person name="Sanders M."/>
            <person name="Seeger K."/>
            <person name="Dujardin J.C."/>
            <person name="Berriman M."/>
            <person name="Smith D.F."/>
            <person name="Hertz-Fowler C."/>
            <person name="Mottram J.C."/>
        </authorList>
    </citation>
    <scope>NUCLEOTIDE SEQUENCE [LARGE SCALE GENOMIC DNA]</scope>
    <source>
        <strain evidence="4 5">JPCM5</strain>
    </source>
</reference>
<feature type="compositionally biased region" description="Gly residues" evidence="2">
    <location>
        <begin position="200"/>
        <end position="221"/>
    </location>
</feature>
<dbReference type="Proteomes" id="UP000008153">
    <property type="component" value="Chromosome 23"/>
</dbReference>
<feature type="coiled-coil region" evidence="1">
    <location>
        <begin position="286"/>
        <end position="356"/>
    </location>
</feature>
<dbReference type="AlphaFoldDB" id="A4I0B4"/>
<keyword evidence="1" id="KW-0175">Coiled coil</keyword>
<protein>
    <recommendedName>
        <fullName evidence="3">Exocyst complex component Sec10-like alpha-helical bundle domain-containing protein</fullName>
    </recommendedName>
</protein>
<accession>A4I0B4</accession>
<dbReference type="GeneID" id="5069179"/>
<reference evidence="4 5" key="1">
    <citation type="journal article" date="2007" name="Nat. Genet.">
        <title>Comparative genomic analysis of three Leishmania species that cause diverse human disease.</title>
        <authorList>
            <person name="Peacock C.S."/>
            <person name="Seeger K."/>
            <person name="Harris D."/>
            <person name="Murphy L."/>
            <person name="Ruiz J.C."/>
            <person name="Quail M.A."/>
            <person name="Peters N."/>
            <person name="Adlem E."/>
            <person name="Tivey A."/>
            <person name="Aslett M."/>
            <person name="Kerhornou A."/>
            <person name="Ivens A."/>
            <person name="Fraser A."/>
            <person name="Rajandream M.A."/>
            <person name="Carver T."/>
            <person name="Norbertczak H."/>
            <person name="Chillingworth T."/>
            <person name="Hance Z."/>
            <person name="Jagels K."/>
            <person name="Moule S."/>
            <person name="Ormond D."/>
            <person name="Rutter S."/>
            <person name="Squares R."/>
            <person name="Whitehead S."/>
            <person name="Rabbinowitsch E."/>
            <person name="Arrowsmith C."/>
            <person name="White B."/>
            <person name="Thurston S."/>
            <person name="Bringaud F."/>
            <person name="Baldauf S.L."/>
            <person name="Faulconbridge A."/>
            <person name="Jeffares D."/>
            <person name="Depledge D.P."/>
            <person name="Oyola S.O."/>
            <person name="Hilley J.D."/>
            <person name="Brito L.O."/>
            <person name="Tosi L.R."/>
            <person name="Barrell B."/>
            <person name="Cruz A.K."/>
            <person name="Mottram J.C."/>
            <person name="Smith D.F."/>
            <person name="Berriman M."/>
        </authorList>
    </citation>
    <scope>NUCLEOTIDE SEQUENCE [LARGE SCALE GENOMIC DNA]</scope>
    <source>
        <strain evidence="4 5">JPCM5</strain>
    </source>
</reference>
<dbReference type="eggNOG" id="ENOG502RS7Y">
    <property type="taxonomic scope" value="Eukaryota"/>
</dbReference>
<feature type="compositionally biased region" description="Low complexity" evidence="2">
    <location>
        <begin position="454"/>
        <end position="467"/>
    </location>
</feature>
<feature type="compositionally biased region" description="Low complexity" evidence="2">
    <location>
        <begin position="484"/>
        <end position="501"/>
    </location>
</feature>
<dbReference type="InParanoid" id="A4I0B4"/>
<dbReference type="GO" id="GO:0006887">
    <property type="term" value="P:exocytosis"/>
    <property type="evidence" value="ECO:0007669"/>
    <property type="project" value="TreeGrafter"/>
</dbReference>
<evidence type="ECO:0000313" key="5">
    <source>
        <dbReference type="Proteomes" id="UP000008153"/>
    </source>
</evidence>
<dbReference type="InterPro" id="IPR009976">
    <property type="entry name" value="Sec10-like"/>
</dbReference>